<accession>A0A3N4LTN3</accession>
<evidence type="ECO:0000256" key="1">
    <source>
        <dbReference type="SAM" id="MobiDB-lite"/>
    </source>
</evidence>
<gene>
    <name evidence="2" type="ORF">L211DRAFT_836894</name>
</gene>
<proteinExistence type="predicted"/>
<reference evidence="2 3" key="1">
    <citation type="journal article" date="2018" name="Nat. Ecol. Evol.">
        <title>Pezizomycetes genomes reveal the molecular basis of ectomycorrhizal truffle lifestyle.</title>
        <authorList>
            <person name="Murat C."/>
            <person name="Payen T."/>
            <person name="Noel B."/>
            <person name="Kuo A."/>
            <person name="Morin E."/>
            <person name="Chen J."/>
            <person name="Kohler A."/>
            <person name="Krizsan K."/>
            <person name="Balestrini R."/>
            <person name="Da Silva C."/>
            <person name="Montanini B."/>
            <person name="Hainaut M."/>
            <person name="Levati E."/>
            <person name="Barry K.W."/>
            <person name="Belfiori B."/>
            <person name="Cichocki N."/>
            <person name="Clum A."/>
            <person name="Dockter R.B."/>
            <person name="Fauchery L."/>
            <person name="Guy J."/>
            <person name="Iotti M."/>
            <person name="Le Tacon F."/>
            <person name="Lindquist E.A."/>
            <person name="Lipzen A."/>
            <person name="Malagnac F."/>
            <person name="Mello A."/>
            <person name="Molinier V."/>
            <person name="Miyauchi S."/>
            <person name="Poulain J."/>
            <person name="Riccioni C."/>
            <person name="Rubini A."/>
            <person name="Sitrit Y."/>
            <person name="Splivallo R."/>
            <person name="Traeger S."/>
            <person name="Wang M."/>
            <person name="Zifcakova L."/>
            <person name="Wipf D."/>
            <person name="Zambonelli A."/>
            <person name="Paolocci F."/>
            <person name="Nowrousian M."/>
            <person name="Ottonello S."/>
            <person name="Baldrian P."/>
            <person name="Spatafora J.W."/>
            <person name="Henrissat B."/>
            <person name="Nagy L.G."/>
            <person name="Aury J.M."/>
            <person name="Wincker P."/>
            <person name="Grigoriev I.V."/>
            <person name="Bonfante P."/>
            <person name="Martin F.M."/>
        </authorList>
    </citation>
    <scope>NUCLEOTIDE SEQUENCE [LARGE SCALE GENOMIC DNA]</scope>
    <source>
        <strain evidence="2 3">ATCC MYA-4762</strain>
    </source>
</reference>
<feature type="region of interest" description="Disordered" evidence="1">
    <location>
        <begin position="33"/>
        <end position="53"/>
    </location>
</feature>
<evidence type="ECO:0000313" key="3">
    <source>
        <dbReference type="Proteomes" id="UP000267821"/>
    </source>
</evidence>
<dbReference type="AlphaFoldDB" id="A0A3N4LTN3"/>
<organism evidence="2 3">
    <name type="scientific">Terfezia boudieri ATCC MYA-4762</name>
    <dbReference type="NCBI Taxonomy" id="1051890"/>
    <lineage>
        <taxon>Eukaryota</taxon>
        <taxon>Fungi</taxon>
        <taxon>Dikarya</taxon>
        <taxon>Ascomycota</taxon>
        <taxon>Pezizomycotina</taxon>
        <taxon>Pezizomycetes</taxon>
        <taxon>Pezizales</taxon>
        <taxon>Pezizaceae</taxon>
        <taxon>Terfezia</taxon>
    </lineage>
</organism>
<dbReference type="Proteomes" id="UP000267821">
    <property type="component" value="Unassembled WGS sequence"/>
</dbReference>
<dbReference type="EMBL" id="ML121539">
    <property type="protein sequence ID" value="RPB25028.1"/>
    <property type="molecule type" value="Genomic_DNA"/>
</dbReference>
<keyword evidence="3" id="KW-1185">Reference proteome</keyword>
<protein>
    <submittedName>
        <fullName evidence="2">Uncharacterized protein</fullName>
    </submittedName>
</protein>
<sequence length="53" mass="5880">MHKEHGMVCPPWLTKLYASVGSRMEESVLVSPTPSAYSHPYSIVMHPPSNKSP</sequence>
<name>A0A3N4LTN3_9PEZI</name>
<evidence type="ECO:0000313" key="2">
    <source>
        <dbReference type="EMBL" id="RPB25028.1"/>
    </source>
</evidence>
<dbReference type="InParanoid" id="A0A3N4LTN3"/>